<sequence length="164" mass="17715">MGEDTVSLSSLAEIAITLTGFTGLIASLRRRPIARWHPRVRYNFWMTLCHGVCTFALALLPTLLSDVGAVDWRIPHAVWLLAVAVVAIAAIVCNRRLAQAGSPPTVRSTWWTSWLLTVVAIGVTGAALFGAWGGPSAATYHFGVAIWLVLGLISFIATLLYPMD</sequence>
<feature type="transmembrane region" description="Helical" evidence="1">
    <location>
        <begin position="40"/>
        <end position="64"/>
    </location>
</feature>
<feature type="transmembrane region" description="Helical" evidence="1">
    <location>
        <begin position="140"/>
        <end position="161"/>
    </location>
</feature>
<protein>
    <recommendedName>
        <fullName evidence="4">DUF2306 domain-containing protein</fullName>
    </recommendedName>
</protein>
<dbReference type="Proteomes" id="UP001431217">
    <property type="component" value="Unassembled WGS sequence"/>
</dbReference>
<feature type="transmembrane region" description="Helical" evidence="1">
    <location>
        <begin position="6"/>
        <end position="28"/>
    </location>
</feature>
<evidence type="ECO:0000313" key="3">
    <source>
        <dbReference type="Proteomes" id="UP001431217"/>
    </source>
</evidence>
<evidence type="ECO:0000313" key="2">
    <source>
        <dbReference type="EMBL" id="MCL1634873.1"/>
    </source>
</evidence>
<keyword evidence="1" id="KW-0472">Membrane</keyword>
<reference evidence="2 3" key="1">
    <citation type="submission" date="2022-05" db="EMBL/GenBank/DDBJ databases">
        <title>Luteimonas sp. SX5, whole genome shotgun sequencing project.</title>
        <authorList>
            <person name="Zhao G."/>
            <person name="Shen L."/>
        </authorList>
    </citation>
    <scope>NUCLEOTIDE SEQUENCE [LARGE SCALE GENOMIC DNA]</scope>
    <source>
        <strain evidence="2 3">SX5</strain>
    </source>
</reference>
<feature type="transmembrane region" description="Helical" evidence="1">
    <location>
        <begin position="76"/>
        <end position="93"/>
    </location>
</feature>
<evidence type="ECO:0008006" key="4">
    <source>
        <dbReference type="Google" id="ProtNLM"/>
    </source>
</evidence>
<keyword evidence="3" id="KW-1185">Reference proteome</keyword>
<accession>A0ABT0MJR4</accession>
<dbReference type="EMBL" id="JAMBEP010000001">
    <property type="protein sequence ID" value="MCL1634873.1"/>
    <property type="molecule type" value="Genomic_DNA"/>
</dbReference>
<dbReference type="RefSeq" id="WP_249473667.1">
    <property type="nucleotide sequence ID" value="NZ_JAMBEP010000001.1"/>
</dbReference>
<organism evidence="2 3">
    <name type="scientific">Luteimonas galliterrae</name>
    <dbReference type="NCBI Taxonomy" id="2940486"/>
    <lineage>
        <taxon>Bacteria</taxon>
        <taxon>Pseudomonadati</taxon>
        <taxon>Pseudomonadota</taxon>
        <taxon>Gammaproteobacteria</taxon>
        <taxon>Lysobacterales</taxon>
        <taxon>Lysobacteraceae</taxon>
        <taxon>Luteimonas</taxon>
    </lineage>
</organism>
<gene>
    <name evidence="2" type="ORF">M2650_09550</name>
</gene>
<comment type="caution">
    <text evidence="2">The sequence shown here is derived from an EMBL/GenBank/DDBJ whole genome shotgun (WGS) entry which is preliminary data.</text>
</comment>
<evidence type="ECO:0000256" key="1">
    <source>
        <dbReference type="SAM" id="Phobius"/>
    </source>
</evidence>
<keyword evidence="1" id="KW-0812">Transmembrane</keyword>
<name>A0ABT0MJR4_9GAMM</name>
<proteinExistence type="predicted"/>
<keyword evidence="1" id="KW-1133">Transmembrane helix</keyword>
<feature type="transmembrane region" description="Helical" evidence="1">
    <location>
        <begin position="114"/>
        <end position="134"/>
    </location>
</feature>